<dbReference type="AlphaFoldDB" id="A0A1M5IJA2"/>
<evidence type="ECO:0000313" key="2">
    <source>
        <dbReference type="Proteomes" id="UP000184112"/>
    </source>
</evidence>
<gene>
    <name evidence="1" type="ORF">SAMN05444388_102126</name>
</gene>
<name>A0A1M5IJA2_FLAJO</name>
<protein>
    <recommendedName>
        <fullName evidence="3">HNH endonuclease</fullName>
    </recommendedName>
</protein>
<proteinExistence type="predicted"/>
<accession>A0A1M5IJA2</accession>
<evidence type="ECO:0000313" key="1">
    <source>
        <dbReference type="EMBL" id="SHG28341.1"/>
    </source>
</evidence>
<reference evidence="1 2" key="1">
    <citation type="submission" date="2016-11" db="EMBL/GenBank/DDBJ databases">
        <authorList>
            <person name="Jaros S."/>
            <person name="Januszkiewicz K."/>
            <person name="Wedrychowicz H."/>
        </authorList>
    </citation>
    <scope>NUCLEOTIDE SEQUENCE [LARGE SCALE GENOMIC DNA]</scope>
    <source>
        <strain evidence="1 2">DSM 6792</strain>
    </source>
</reference>
<dbReference type="Proteomes" id="UP000184112">
    <property type="component" value="Unassembled WGS sequence"/>
</dbReference>
<dbReference type="EMBL" id="FQWH01000002">
    <property type="protein sequence ID" value="SHG28341.1"/>
    <property type="molecule type" value="Genomic_DNA"/>
</dbReference>
<dbReference type="RefSeq" id="WP_139261582.1">
    <property type="nucleotide sequence ID" value="NZ_FQWH01000002.1"/>
</dbReference>
<evidence type="ECO:0008006" key="3">
    <source>
        <dbReference type="Google" id="ProtNLM"/>
    </source>
</evidence>
<sequence length="252" mass="30139">MKKWTESERQLLRDNWNIPMREILKLLPDRNRKTIYWQLSELGYKRQTYKRFTPEEDKVIFENYKTLGNYAIGKIIKRTAKSIAKRMIVLGYKREPDDFKELAKSNKGCYQKGVSSERKLKDGLLQLIYDSKTERSFYNIKIEGKFIRYSRYLYENFYNEKLSSDDVVFHLDGDSMNLLKENLIKINRNDLLSKNNMADEAFVKRIFRIKNPEHIKFIIDSRPELIELKKNILKLNSKLNESKRKISETTGK</sequence>
<organism evidence="1 2">
    <name type="scientific">Flavobacterium johnsoniae</name>
    <name type="common">Cytophaga johnsonae</name>
    <dbReference type="NCBI Taxonomy" id="986"/>
    <lineage>
        <taxon>Bacteria</taxon>
        <taxon>Pseudomonadati</taxon>
        <taxon>Bacteroidota</taxon>
        <taxon>Flavobacteriia</taxon>
        <taxon>Flavobacteriales</taxon>
        <taxon>Flavobacteriaceae</taxon>
        <taxon>Flavobacterium</taxon>
    </lineage>
</organism>